<evidence type="ECO:0000313" key="4">
    <source>
        <dbReference type="EMBL" id="SDL01371.1"/>
    </source>
</evidence>
<keyword evidence="5" id="KW-1185">Reference proteome</keyword>
<dbReference type="PANTHER" id="PTHR44757">
    <property type="entry name" value="DIGUANYLATE CYCLASE DGCP"/>
    <property type="match status" value="1"/>
</dbReference>
<dbReference type="InterPro" id="IPR052155">
    <property type="entry name" value="Biofilm_reg_signaling"/>
</dbReference>
<dbReference type="NCBIfam" id="TIGR00254">
    <property type="entry name" value="GGDEF"/>
    <property type="match status" value="1"/>
</dbReference>
<dbReference type="SUPFAM" id="SSF55073">
    <property type="entry name" value="Nucleotide cyclase"/>
    <property type="match status" value="1"/>
</dbReference>
<evidence type="ECO:0000259" key="2">
    <source>
        <dbReference type="PROSITE" id="PS50883"/>
    </source>
</evidence>
<dbReference type="FunFam" id="3.30.70.270:FF:000001">
    <property type="entry name" value="Diguanylate cyclase domain protein"/>
    <property type="match status" value="1"/>
</dbReference>
<dbReference type="PROSITE" id="PS50883">
    <property type="entry name" value="EAL"/>
    <property type="match status" value="1"/>
</dbReference>
<dbReference type="Proteomes" id="UP000198718">
    <property type="component" value="Unassembled WGS sequence"/>
</dbReference>
<organism evidence="4 5">
    <name type="scientific">Natronincola ferrireducens</name>
    <dbReference type="NCBI Taxonomy" id="393762"/>
    <lineage>
        <taxon>Bacteria</taxon>
        <taxon>Bacillati</taxon>
        <taxon>Bacillota</taxon>
        <taxon>Clostridia</taxon>
        <taxon>Peptostreptococcales</taxon>
        <taxon>Natronincolaceae</taxon>
        <taxon>Natronincola</taxon>
    </lineage>
</organism>
<dbReference type="OrthoDB" id="9762141at2"/>
<dbReference type="CDD" id="cd01948">
    <property type="entry name" value="EAL"/>
    <property type="match status" value="1"/>
</dbReference>
<dbReference type="STRING" id="393762.SAMN05660472_02460"/>
<protein>
    <submittedName>
        <fullName evidence="4">Diguanylate cyclase (GGDEF) domain-containing protein</fullName>
    </submittedName>
</protein>
<dbReference type="PROSITE" id="PS50887">
    <property type="entry name" value="GGDEF"/>
    <property type="match status" value="1"/>
</dbReference>
<dbReference type="FunFam" id="3.20.20.450:FF:000001">
    <property type="entry name" value="Cyclic di-GMP phosphodiesterase yahA"/>
    <property type="match status" value="1"/>
</dbReference>
<evidence type="ECO:0000313" key="5">
    <source>
        <dbReference type="Proteomes" id="UP000198718"/>
    </source>
</evidence>
<sequence>MKKQHGFKSLRNRTIVTLTLLFFGLIVLIFIILNTILSSSINKLDNGYAQEHMERFKKAIEYDLTLLSKTAVDWANTYKFVEDENEEYSTDHLYENTFLNQKLNLMIFIDQWGEYIFAKGMDLSNEVFTSLPEGLKEHLDQNNVLGNTDWDYKLEGLLMLSEGPMLIATQPILSSGGEGPVLGNLVIGRFLDDRVVNDLASRLDLDIDVENINDINQNESQYFKLINSDLPIKFQQLSRDRIAAYSILEDIYKQPVLGLRIEIPRSTSMIGRNGMKYVLISLIAVGFVFTIILLIFLDKNILSRLLSISKEIEEGEKIQEEMRYLAYHDYLTGLPNRLLLTDRLKQAIHISKRTERIIGVIFLDLDAFKIVNDSIGHDQGDELLKEVAQRLTDTLRKADTVCRMGGDEFLIIIQNLTNVNDLERIVKKIMHIFSYPFKLKEQNFYVTASAGVAIFPEDGEDVEMLIKNADIAMYKAKEKGKNQYVFCSPVMKNQVAETMKLTNCLYRAHERNELILHYQPQISHNTGKIIGVEALIRWNHPELGLVSPGKFIPIAEQTGLINPIGEWVLRTACHQNKAWQDAGFPHIRMGVNLSVYQFQDSNIVTQVESVLKETGLSPKYLELEITESIVMKETSYIVEVLNDLKKLGVIISLDDFGTEYSSLNYLKQLPIDRIKIAIQFIHGIAVSNKDEAITKAIIILAKNLGMNVIAEGVETKQQLTFLSQRMCDEVQGFYYHKPMPASEVEALLRRDNTNKLQEVKGLS</sequence>
<feature type="domain" description="GGDEF" evidence="3">
    <location>
        <begin position="356"/>
        <end position="489"/>
    </location>
</feature>
<dbReference type="InterPro" id="IPR035919">
    <property type="entry name" value="EAL_sf"/>
</dbReference>
<dbReference type="InterPro" id="IPR007892">
    <property type="entry name" value="CHASE4"/>
</dbReference>
<feature type="domain" description="EAL" evidence="2">
    <location>
        <begin position="498"/>
        <end position="752"/>
    </location>
</feature>
<dbReference type="Pfam" id="PF00563">
    <property type="entry name" value="EAL"/>
    <property type="match status" value="1"/>
</dbReference>
<keyword evidence="1" id="KW-0472">Membrane</keyword>
<dbReference type="Pfam" id="PF05228">
    <property type="entry name" value="CHASE4"/>
    <property type="match status" value="1"/>
</dbReference>
<dbReference type="AlphaFoldDB" id="A0A1G9GL10"/>
<dbReference type="Pfam" id="PF00990">
    <property type="entry name" value="GGDEF"/>
    <property type="match status" value="1"/>
</dbReference>
<proteinExistence type="predicted"/>
<keyword evidence="1" id="KW-0812">Transmembrane</keyword>
<dbReference type="Gene3D" id="3.20.20.450">
    <property type="entry name" value="EAL domain"/>
    <property type="match status" value="1"/>
</dbReference>
<dbReference type="SMART" id="SM00052">
    <property type="entry name" value="EAL"/>
    <property type="match status" value="1"/>
</dbReference>
<accession>A0A1G9GL10</accession>
<dbReference type="InterPro" id="IPR043128">
    <property type="entry name" value="Rev_trsase/Diguanyl_cyclase"/>
</dbReference>
<name>A0A1G9GL10_9FIRM</name>
<feature type="transmembrane region" description="Helical" evidence="1">
    <location>
        <begin position="15"/>
        <end position="37"/>
    </location>
</feature>
<evidence type="ECO:0000256" key="1">
    <source>
        <dbReference type="SAM" id="Phobius"/>
    </source>
</evidence>
<dbReference type="RefSeq" id="WP_090553986.1">
    <property type="nucleotide sequence ID" value="NZ_FNFP01000006.1"/>
</dbReference>
<dbReference type="SMART" id="SM00267">
    <property type="entry name" value="GGDEF"/>
    <property type="match status" value="1"/>
</dbReference>
<keyword evidence="1" id="KW-1133">Transmembrane helix</keyword>
<dbReference type="InterPro" id="IPR000160">
    <property type="entry name" value="GGDEF_dom"/>
</dbReference>
<dbReference type="EMBL" id="FNFP01000006">
    <property type="protein sequence ID" value="SDL01371.1"/>
    <property type="molecule type" value="Genomic_DNA"/>
</dbReference>
<feature type="transmembrane region" description="Helical" evidence="1">
    <location>
        <begin position="277"/>
        <end position="297"/>
    </location>
</feature>
<dbReference type="InterPro" id="IPR001633">
    <property type="entry name" value="EAL_dom"/>
</dbReference>
<dbReference type="CDD" id="cd01949">
    <property type="entry name" value="GGDEF"/>
    <property type="match status" value="1"/>
</dbReference>
<gene>
    <name evidence="4" type="ORF">SAMN05660472_02460</name>
</gene>
<dbReference type="Gene3D" id="3.30.70.270">
    <property type="match status" value="1"/>
</dbReference>
<evidence type="ECO:0000259" key="3">
    <source>
        <dbReference type="PROSITE" id="PS50887"/>
    </source>
</evidence>
<dbReference type="InterPro" id="IPR029787">
    <property type="entry name" value="Nucleotide_cyclase"/>
</dbReference>
<dbReference type="SUPFAM" id="SSF141868">
    <property type="entry name" value="EAL domain-like"/>
    <property type="match status" value="1"/>
</dbReference>
<reference evidence="4 5" key="1">
    <citation type="submission" date="2016-10" db="EMBL/GenBank/DDBJ databases">
        <authorList>
            <person name="de Groot N.N."/>
        </authorList>
    </citation>
    <scope>NUCLEOTIDE SEQUENCE [LARGE SCALE GENOMIC DNA]</scope>
    <source>
        <strain evidence="4 5">DSM 18346</strain>
    </source>
</reference>
<dbReference type="PANTHER" id="PTHR44757:SF2">
    <property type="entry name" value="BIOFILM ARCHITECTURE MAINTENANCE PROTEIN MBAA"/>
    <property type="match status" value="1"/>
</dbReference>